<dbReference type="EMBL" id="VIIS01001405">
    <property type="protein sequence ID" value="KAF0298884.1"/>
    <property type="molecule type" value="Genomic_DNA"/>
</dbReference>
<reference evidence="3 4" key="1">
    <citation type="submission" date="2019-07" db="EMBL/GenBank/DDBJ databases">
        <title>Draft genome assembly of a fouling barnacle, Amphibalanus amphitrite (Darwin, 1854): The first reference genome for Thecostraca.</title>
        <authorList>
            <person name="Kim W."/>
        </authorList>
    </citation>
    <scope>NUCLEOTIDE SEQUENCE [LARGE SCALE GENOMIC DNA]</scope>
    <source>
        <strain evidence="3">SNU_AA5</strain>
        <tissue evidence="3">Soma without cirri and trophi</tissue>
    </source>
</reference>
<dbReference type="InterPro" id="IPR036226">
    <property type="entry name" value="LipOase_C_sf"/>
</dbReference>
<dbReference type="OrthoDB" id="5322100at2759"/>
<dbReference type="PROSITE" id="PS50095">
    <property type="entry name" value="PLAT"/>
    <property type="match status" value="1"/>
</dbReference>
<comment type="caution">
    <text evidence="3">The sequence shown here is derived from an EMBL/GenBank/DDBJ whole genome shotgun (WGS) entry which is preliminary data.</text>
</comment>
<dbReference type="SMART" id="SM00308">
    <property type="entry name" value="LH2"/>
    <property type="match status" value="1"/>
</dbReference>
<dbReference type="SUPFAM" id="SSF49723">
    <property type="entry name" value="Lipase/lipooxygenase domain (PLAT/LH2 domain)"/>
    <property type="match status" value="1"/>
</dbReference>
<evidence type="ECO:0000256" key="1">
    <source>
        <dbReference type="PROSITE-ProRule" id="PRU00152"/>
    </source>
</evidence>
<dbReference type="Pfam" id="PF01477">
    <property type="entry name" value="PLAT"/>
    <property type="match status" value="1"/>
</dbReference>
<evidence type="ECO:0000313" key="4">
    <source>
        <dbReference type="Proteomes" id="UP000440578"/>
    </source>
</evidence>
<dbReference type="PANTHER" id="PTHR31718:SF60">
    <property type="entry name" value="LIPOXYGENASE HOMOLOGY DOMAIN-CONTAINING PROTEIN 1"/>
    <property type="match status" value="1"/>
</dbReference>
<dbReference type="Gene3D" id="1.20.245.10">
    <property type="entry name" value="Lipoxygenase-1, Domain 5"/>
    <property type="match status" value="1"/>
</dbReference>
<dbReference type="AlphaFoldDB" id="A0A6A4W549"/>
<gene>
    <name evidence="3" type="primary">AOSL_6</name>
    <name evidence="3" type="ORF">FJT64_003794</name>
</gene>
<organism evidence="3 4">
    <name type="scientific">Amphibalanus amphitrite</name>
    <name type="common">Striped barnacle</name>
    <name type="synonym">Balanus amphitrite</name>
    <dbReference type="NCBI Taxonomy" id="1232801"/>
    <lineage>
        <taxon>Eukaryota</taxon>
        <taxon>Metazoa</taxon>
        <taxon>Ecdysozoa</taxon>
        <taxon>Arthropoda</taxon>
        <taxon>Crustacea</taxon>
        <taxon>Multicrustacea</taxon>
        <taxon>Cirripedia</taxon>
        <taxon>Thoracica</taxon>
        <taxon>Thoracicalcarea</taxon>
        <taxon>Balanomorpha</taxon>
        <taxon>Balanoidea</taxon>
        <taxon>Balanidae</taxon>
        <taxon>Amphibalaninae</taxon>
        <taxon>Amphibalanus</taxon>
    </lineage>
</organism>
<sequence>MSTKMRKISLQVNRTAMNLQSRSRKLSLQVAGKPPANRGTKPFPKFGTDFVIHVTTGDRDGAGTDSNVFVRLFDGKGNQTEAIKLDRPLRNDLERGATDSFPARGADGFGNIERIELWRDNFGVSPDWYLERVVVEHRSRTRYVFPLLRWVQAGRHYNVFQYDCSLPQDDRYPEDRRHELQQRRRRLKKEQQLMAEDKRECAAVWRDDTWFGQQRLEGVCPRLIRACSKLPDK</sequence>
<dbReference type="Proteomes" id="UP000440578">
    <property type="component" value="Unassembled WGS sequence"/>
</dbReference>
<dbReference type="PANTHER" id="PTHR31718">
    <property type="entry name" value="PLAT DOMAIN-CONTAINING PROTEIN"/>
    <property type="match status" value="1"/>
</dbReference>
<evidence type="ECO:0000259" key="2">
    <source>
        <dbReference type="PROSITE" id="PS50095"/>
    </source>
</evidence>
<dbReference type="CDD" id="cd00113">
    <property type="entry name" value="PLAT"/>
    <property type="match status" value="1"/>
</dbReference>
<protein>
    <submittedName>
        <fullName evidence="3">Allene oxide synthase-lipoxygenase protein</fullName>
    </submittedName>
</protein>
<accession>A0A6A4W549</accession>
<name>A0A6A4W549_AMPAM</name>
<dbReference type="Gene3D" id="2.40.180.10">
    <property type="entry name" value="Catalase core domain"/>
    <property type="match status" value="1"/>
</dbReference>
<dbReference type="InterPro" id="IPR001024">
    <property type="entry name" value="PLAT/LH2_dom"/>
</dbReference>
<dbReference type="InterPro" id="IPR036392">
    <property type="entry name" value="PLAT/LH2_dom_sf"/>
</dbReference>
<proteinExistence type="predicted"/>
<dbReference type="SUPFAM" id="SSF48484">
    <property type="entry name" value="Lipoxigenase"/>
    <property type="match status" value="1"/>
</dbReference>
<keyword evidence="4" id="KW-1185">Reference proteome</keyword>
<comment type="caution">
    <text evidence="1">Lacks conserved residue(s) required for the propagation of feature annotation.</text>
</comment>
<evidence type="ECO:0000313" key="3">
    <source>
        <dbReference type="EMBL" id="KAF0298884.1"/>
    </source>
</evidence>
<feature type="domain" description="PLAT" evidence="2">
    <location>
        <begin position="48"/>
        <end position="165"/>
    </location>
</feature>